<accession>A0A6A6XSL5</accession>
<protein>
    <submittedName>
        <fullName evidence="1">Uncharacterized protein</fullName>
    </submittedName>
</protein>
<dbReference type="EMBL" id="MU001768">
    <property type="protein sequence ID" value="KAF2799223.1"/>
    <property type="molecule type" value="Genomic_DNA"/>
</dbReference>
<organism evidence="1 2">
    <name type="scientific">Melanomma pulvis-pyrius CBS 109.77</name>
    <dbReference type="NCBI Taxonomy" id="1314802"/>
    <lineage>
        <taxon>Eukaryota</taxon>
        <taxon>Fungi</taxon>
        <taxon>Dikarya</taxon>
        <taxon>Ascomycota</taxon>
        <taxon>Pezizomycotina</taxon>
        <taxon>Dothideomycetes</taxon>
        <taxon>Pleosporomycetidae</taxon>
        <taxon>Pleosporales</taxon>
        <taxon>Melanommataceae</taxon>
        <taxon>Melanomma</taxon>
    </lineage>
</organism>
<dbReference type="AlphaFoldDB" id="A0A6A6XSL5"/>
<dbReference type="Proteomes" id="UP000799757">
    <property type="component" value="Unassembled WGS sequence"/>
</dbReference>
<proteinExistence type="predicted"/>
<evidence type="ECO:0000313" key="2">
    <source>
        <dbReference type="Proteomes" id="UP000799757"/>
    </source>
</evidence>
<reference evidence="1" key="1">
    <citation type="journal article" date="2020" name="Stud. Mycol.">
        <title>101 Dothideomycetes genomes: a test case for predicting lifestyles and emergence of pathogens.</title>
        <authorList>
            <person name="Haridas S."/>
            <person name="Albert R."/>
            <person name="Binder M."/>
            <person name="Bloem J."/>
            <person name="Labutti K."/>
            <person name="Salamov A."/>
            <person name="Andreopoulos B."/>
            <person name="Baker S."/>
            <person name="Barry K."/>
            <person name="Bills G."/>
            <person name="Bluhm B."/>
            <person name="Cannon C."/>
            <person name="Castanera R."/>
            <person name="Culley D."/>
            <person name="Daum C."/>
            <person name="Ezra D."/>
            <person name="Gonzalez J."/>
            <person name="Henrissat B."/>
            <person name="Kuo A."/>
            <person name="Liang C."/>
            <person name="Lipzen A."/>
            <person name="Lutzoni F."/>
            <person name="Magnuson J."/>
            <person name="Mondo S."/>
            <person name="Nolan M."/>
            <person name="Ohm R."/>
            <person name="Pangilinan J."/>
            <person name="Park H.-J."/>
            <person name="Ramirez L."/>
            <person name="Alfaro M."/>
            <person name="Sun H."/>
            <person name="Tritt A."/>
            <person name="Yoshinaga Y."/>
            <person name="Zwiers L.-H."/>
            <person name="Turgeon B."/>
            <person name="Goodwin S."/>
            <person name="Spatafora J."/>
            <person name="Crous P."/>
            <person name="Grigoriev I."/>
        </authorList>
    </citation>
    <scope>NUCLEOTIDE SEQUENCE</scope>
    <source>
        <strain evidence="1">CBS 109.77</strain>
    </source>
</reference>
<dbReference type="OrthoDB" id="2253354at2759"/>
<gene>
    <name evidence="1" type="ORF">K505DRAFT_404736</name>
</gene>
<evidence type="ECO:0000313" key="1">
    <source>
        <dbReference type="EMBL" id="KAF2799223.1"/>
    </source>
</evidence>
<dbReference type="InterPro" id="IPR035213">
    <property type="entry name" value="DUF5321"/>
</dbReference>
<keyword evidence="2" id="KW-1185">Reference proteome</keyword>
<name>A0A6A6XSL5_9PLEO</name>
<sequence length="215" mass="24443">MDPRIFLRQLLRTPSASRTLSSSQMRPHIPPFALSTPTLPHPRYLSLPRVIQPSFWASMIPSFGRGRTSPGPSPPKGWNPATPYIILSLLVGSQAIQVLWLKRDRSRDMRRAEAKIEVLREVIERVQRGEDVDVEKVLGTGVEAEEREWAEVLKEIEEEEVLFESQKRRRAARQAAEKKDADTAVKVVEEVDAEKKNAPDDGTVKVETYKGARFY</sequence>
<dbReference type="Pfam" id="PF17254">
    <property type="entry name" value="DUF5321"/>
    <property type="match status" value="1"/>
</dbReference>